<feature type="transmembrane region" description="Helical" evidence="1">
    <location>
        <begin position="66"/>
        <end position="86"/>
    </location>
</feature>
<name>A0A4V3RU34_9BACT</name>
<keyword evidence="1" id="KW-1133">Transmembrane helix</keyword>
<dbReference type="EMBL" id="SRYJ01000005">
    <property type="protein sequence ID" value="TGY72539.1"/>
    <property type="molecule type" value="Genomic_DNA"/>
</dbReference>
<evidence type="ECO:0000313" key="2">
    <source>
        <dbReference type="EMBL" id="TGY72539.1"/>
    </source>
</evidence>
<accession>A0A4V3RU34</accession>
<dbReference type="RefSeq" id="WP_135950447.1">
    <property type="nucleotide sequence ID" value="NZ_CAXHRC010000025.1"/>
</dbReference>
<gene>
    <name evidence="2" type="ORF">E5339_03335</name>
</gene>
<proteinExistence type="predicted"/>
<dbReference type="AlphaFoldDB" id="A0A4V3RU34"/>
<organism evidence="2 3">
    <name type="scientific">Phocaeicola sartorii</name>
    <dbReference type="NCBI Taxonomy" id="671267"/>
    <lineage>
        <taxon>Bacteria</taxon>
        <taxon>Pseudomonadati</taxon>
        <taxon>Bacteroidota</taxon>
        <taxon>Bacteroidia</taxon>
        <taxon>Bacteroidales</taxon>
        <taxon>Bacteroidaceae</taxon>
        <taxon>Phocaeicola</taxon>
    </lineage>
</organism>
<reference evidence="2 3" key="1">
    <citation type="submission" date="2019-04" db="EMBL/GenBank/DDBJ databases">
        <title>Microbes associate with the intestines of laboratory mice.</title>
        <authorList>
            <person name="Navarre W."/>
            <person name="Wong E."/>
            <person name="Huang K."/>
            <person name="Tropini C."/>
            <person name="Ng K."/>
            <person name="Yu B."/>
        </authorList>
    </citation>
    <scope>NUCLEOTIDE SEQUENCE [LARGE SCALE GENOMIC DNA]</scope>
    <source>
        <strain evidence="2 3">NM22_B1</strain>
    </source>
</reference>
<comment type="caution">
    <text evidence="2">The sequence shown here is derived from an EMBL/GenBank/DDBJ whole genome shotgun (WGS) entry which is preliminary data.</text>
</comment>
<evidence type="ECO:0000256" key="1">
    <source>
        <dbReference type="SAM" id="Phobius"/>
    </source>
</evidence>
<feature type="transmembrane region" description="Helical" evidence="1">
    <location>
        <begin position="36"/>
        <end position="54"/>
    </location>
</feature>
<evidence type="ECO:0000313" key="3">
    <source>
        <dbReference type="Proteomes" id="UP000310760"/>
    </source>
</evidence>
<keyword evidence="1" id="KW-0812">Transmembrane</keyword>
<keyword evidence="1" id="KW-0472">Membrane</keyword>
<dbReference type="Proteomes" id="UP000310760">
    <property type="component" value="Unassembled WGS sequence"/>
</dbReference>
<sequence length="266" mass="31486">METTINTFCKFKEYKEKRVREFIQKYNTFLGVPWEWMLGLCGICILLLLSILAIQWWTNEKIVSFSLYYLVLILIPIVAFTILVGVKYRCSLRVQNVVYVCLKHLSCYESTICSKIELDFLSNQMQDNNKEIERLRCLIYNLDLKCKTINRQIRMNYCKSFICTIFGMSLDEYKKMIKDKIVLLQEKCSYRQSQHKYETDIQLLQEKNKIVDKSIHKIGEIIVDKEKILKNINDDILTLVSLSKNQKGELWLLFTDLVEVASQIKQ</sequence>
<protein>
    <submittedName>
        <fullName evidence="2">Uncharacterized protein</fullName>
    </submittedName>
</protein>